<dbReference type="PANTHER" id="PTHR37451:SF1">
    <property type="entry name" value="MARVEL DOMAIN-CONTAINING PROTEIN"/>
    <property type="match status" value="1"/>
</dbReference>
<evidence type="ECO:0000313" key="8">
    <source>
        <dbReference type="EMBL" id="SCV05282.1"/>
    </source>
</evidence>
<proteinExistence type="predicted"/>
<gene>
    <name evidence="8" type="ORF">LANO_0H04060G</name>
</gene>
<keyword evidence="4 6" id="KW-0472">Membrane</keyword>
<dbReference type="GO" id="GO:0016020">
    <property type="term" value="C:membrane"/>
    <property type="evidence" value="ECO:0007669"/>
    <property type="project" value="UniProtKB-SubCell"/>
</dbReference>
<feature type="transmembrane region" description="Helical" evidence="6">
    <location>
        <begin position="140"/>
        <end position="161"/>
    </location>
</feature>
<dbReference type="Proteomes" id="UP000189911">
    <property type="component" value="Chromosome H"/>
</dbReference>
<feature type="transmembrane region" description="Helical" evidence="6">
    <location>
        <begin position="65"/>
        <end position="98"/>
    </location>
</feature>
<feature type="compositionally biased region" description="Polar residues" evidence="5">
    <location>
        <begin position="359"/>
        <end position="370"/>
    </location>
</feature>
<evidence type="ECO:0000313" key="9">
    <source>
        <dbReference type="Proteomes" id="UP000189911"/>
    </source>
</evidence>
<evidence type="ECO:0000256" key="2">
    <source>
        <dbReference type="ARBA" id="ARBA00022692"/>
    </source>
</evidence>
<feature type="compositionally biased region" description="Polar residues" evidence="5">
    <location>
        <begin position="322"/>
        <end position="337"/>
    </location>
</feature>
<dbReference type="Pfam" id="PF01284">
    <property type="entry name" value="MARVEL"/>
    <property type="match status" value="1"/>
</dbReference>
<protein>
    <submittedName>
        <fullName evidence="8">LANO_0H04060g1_1</fullName>
    </submittedName>
</protein>
<feature type="compositionally biased region" description="Low complexity" evidence="5">
    <location>
        <begin position="338"/>
        <end position="358"/>
    </location>
</feature>
<dbReference type="PANTHER" id="PTHR37451">
    <property type="entry name" value="MARVEL DOMAIN"/>
    <property type="match status" value="1"/>
</dbReference>
<evidence type="ECO:0000256" key="6">
    <source>
        <dbReference type="SAM" id="Phobius"/>
    </source>
</evidence>
<feature type="domain" description="MARVEL" evidence="7">
    <location>
        <begin position="76"/>
        <end position="230"/>
    </location>
</feature>
<evidence type="ECO:0000256" key="1">
    <source>
        <dbReference type="ARBA" id="ARBA00004141"/>
    </source>
</evidence>
<evidence type="ECO:0000256" key="5">
    <source>
        <dbReference type="SAM" id="MobiDB-lite"/>
    </source>
</evidence>
<feature type="compositionally biased region" description="Basic and acidic residues" evidence="5">
    <location>
        <begin position="385"/>
        <end position="396"/>
    </location>
</feature>
<feature type="transmembrane region" description="Helical" evidence="6">
    <location>
        <begin position="110"/>
        <end position="133"/>
    </location>
</feature>
<feature type="compositionally biased region" description="Basic and acidic residues" evidence="5">
    <location>
        <begin position="308"/>
        <end position="320"/>
    </location>
</feature>
<dbReference type="AlphaFoldDB" id="A0A1G4KLC0"/>
<feature type="compositionally biased region" description="Polar residues" evidence="5">
    <location>
        <begin position="294"/>
        <end position="306"/>
    </location>
</feature>
<feature type="region of interest" description="Disordered" evidence="5">
    <location>
        <begin position="283"/>
        <end position="396"/>
    </location>
</feature>
<evidence type="ECO:0000256" key="3">
    <source>
        <dbReference type="ARBA" id="ARBA00022989"/>
    </source>
</evidence>
<dbReference type="EMBL" id="LT598447">
    <property type="protein sequence ID" value="SCV05282.1"/>
    <property type="molecule type" value="Genomic_DNA"/>
</dbReference>
<keyword evidence="9" id="KW-1185">Reference proteome</keyword>
<feature type="transmembrane region" description="Helical" evidence="6">
    <location>
        <begin position="216"/>
        <end position="239"/>
    </location>
</feature>
<name>A0A1G4KLC0_9SACH</name>
<feature type="compositionally biased region" description="Basic and acidic residues" evidence="5">
    <location>
        <begin position="37"/>
        <end position="56"/>
    </location>
</feature>
<evidence type="ECO:0000259" key="7">
    <source>
        <dbReference type="Pfam" id="PF01284"/>
    </source>
</evidence>
<reference evidence="9" key="1">
    <citation type="submission" date="2016-03" db="EMBL/GenBank/DDBJ databases">
        <authorList>
            <person name="Devillers Hugo."/>
        </authorList>
    </citation>
    <scope>NUCLEOTIDE SEQUENCE [LARGE SCALE GENOMIC DNA]</scope>
</reference>
<dbReference type="InterPro" id="IPR008253">
    <property type="entry name" value="Marvel"/>
</dbReference>
<evidence type="ECO:0000256" key="4">
    <source>
        <dbReference type="ARBA" id="ARBA00023136"/>
    </source>
</evidence>
<dbReference type="OrthoDB" id="4065952at2759"/>
<organism evidence="8 9">
    <name type="scientific">Lachancea nothofagi CBS 11611</name>
    <dbReference type="NCBI Taxonomy" id="1266666"/>
    <lineage>
        <taxon>Eukaryota</taxon>
        <taxon>Fungi</taxon>
        <taxon>Dikarya</taxon>
        <taxon>Ascomycota</taxon>
        <taxon>Saccharomycotina</taxon>
        <taxon>Saccharomycetes</taxon>
        <taxon>Saccharomycetales</taxon>
        <taxon>Saccharomycetaceae</taxon>
        <taxon>Lachancea</taxon>
    </lineage>
</organism>
<keyword evidence="2 6" id="KW-0812">Transmembrane</keyword>
<keyword evidence="3 6" id="KW-1133">Transmembrane helix</keyword>
<feature type="region of interest" description="Disordered" evidence="5">
    <location>
        <begin position="1"/>
        <end position="56"/>
    </location>
</feature>
<feature type="compositionally biased region" description="Polar residues" evidence="5">
    <location>
        <begin position="1"/>
        <end position="36"/>
    </location>
</feature>
<sequence>MSATNTYQNDARATAPGGTTQVPGMRTTGNDGTMSSDYRHDDTRYDDRAVDHRESGEKKTKKTMAFAGLALMDFLLISVRFWQFVFSVIVLGLLAYVLKGYSFHGSTKTNYGLAVAAISVFYLLLLCVLAPVLHVFLMPGLYLLMELIMMILWLVAFVVLAKSHGSTSCGLKQSSSYNSQYGSFQSFQSSGGSYDPYTNRYTSNANTRPCHSSQAAIAFSGITLILFMLTPILIGLLVIKPLVNRGGTKAAWAPYKNVGLKLNPWTGLRVSSAEGNDAEALANHASGQGGVGQDQHTFSTGDSTYNGAHHDKMAETDHRRNVSGTTDMDPNMNNPAYSANPTHTTTTHNTAPATQSTTGPKVTSNTTYSRNEPIITDPSPNPVTESRRPMGTDTRV</sequence>
<accession>A0A1G4KLC0</accession>
<comment type="subcellular location">
    <subcellularLocation>
        <location evidence="1">Membrane</location>
        <topology evidence="1">Multi-pass membrane protein</topology>
    </subcellularLocation>
</comment>